<dbReference type="GO" id="GO:0016906">
    <property type="term" value="F:sterol 3-beta-glucosyltransferase activity"/>
    <property type="evidence" value="ECO:0007669"/>
    <property type="project" value="UniProtKB-ARBA"/>
</dbReference>
<feature type="active site" description="Nucleophile" evidence="13">
    <location>
        <position position="870"/>
    </location>
</feature>
<feature type="compositionally biased region" description="Polar residues" evidence="16">
    <location>
        <begin position="613"/>
        <end position="640"/>
    </location>
</feature>
<feature type="region of interest" description="Disordered" evidence="16">
    <location>
        <begin position="613"/>
        <end position="642"/>
    </location>
</feature>
<dbReference type="Pfam" id="PF06722">
    <property type="entry name" value="EryCIII-like_C"/>
    <property type="match status" value="1"/>
</dbReference>
<dbReference type="EMBL" id="SWKU01000016">
    <property type="protein sequence ID" value="KAF2999888.1"/>
    <property type="molecule type" value="Genomic_DNA"/>
</dbReference>
<evidence type="ECO:0000313" key="19">
    <source>
        <dbReference type="EMBL" id="KAF2999888.1"/>
    </source>
</evidence>
<feature type="active site" evidence="13">
    <location>
        <position position="925"/>
    </location>
</feature>
<proteinExistence type="inferred from homology"/>
<dbReference type="AlphaFoldDB" id="A0A9P4TBT9"/>
<dbReference type="PROSITE" id="PS00931">
    <property type="entry name" value="CUTINASE_2"/>
    <property type="match status" value="1"/>
</dbReference>
<evidence type="ECO:0000256" key="5">
    <source>
        <dbReference type="ARBA" id="ARBA00022525"/>
    </source>
</evidence>
<dbReference type="FunFam" id="3.40.50.1820:FF:000235">
    <property type="entry name" value="Cutinase 1"/>
    <property type="match status" value="1"/>
</dbReference>
<evidence type="ECO:0000256" key="2">
    <source>
        <dbReference type="ARBA" id="ARBA00007534"/>
    </source>
</evidence>
<keyword evidence="5 15" id="KW-0964">Secreted</keyword>
<evidence type="ECO:0000256" key="6">
    <source>
        <dbReference type="ARBA" id="ARBA00022679"/>
    </source>
</evidence>
<dbReference type="CDD" id="cd03784">
    <property type="entry name" value="GT1_Gtf-like"/>
    <property type="match status" value="1"/>
</dbReference>
<evidence type="ECO:0000259" key="18">
    <source>
        <dbReference type="Pfam" id="PF06722"/>
    </source>
</evidence>
<evidence type="ECO:0000259" key="17">
    <source>
        <dbReference type="Pfam" id="PF03033"/>
    </source>
</evidence>
<feature type="domain" description="Glycosyltransferase family 28 N-terminal" evidence="17">
    <location>
        <begin position="81"/>
        <end position="231"/>
    </location>
</feature>
<dbReference type="PROSITE" id="PS00155">
    <property type="entry name" value="CUTINASE_1"/>
    <property type="match status" value="1"/>
</dbReference>
<evidence type="ECO:0000313" key="20">
    <source>
        <dbReference type="Proteomes" id="UP000801428"/>
    </source>
</evidence>
<dbReference type="InterPro" id="IPR050426">
    <property type="entry name" value="Glycosyltransferase_28"/>
</dbReference>
<dbReference type="InterPro" id="IPR002213">
    <property type="entry name" value="UDP_glucos_trans"/>
</dbReference>
<dbReference type="OrthoDB" id="5835829at2759"/>
<comment type="catalytic activity">
    <reaction evidence="10 15">
        <text>cutin + H2O = cutin monomers.</text>
        <dbReference type="EC" id="3.1.1.74"/>
    </reaction>
</comment>
<dbReference type="GO" id="GO:0050525">
    <property type="term" value="F:cutinase activity"/>
    <property type="evidence" value="ECO:0007669"/>
    <property type="project" value="UniProtKB-UniRule"/>
</dbReference>
<evidence type="ECO:0000256" key="10">
    <source>
        <dbReference type="ARBA" id="ARBA00034045"/>
    </source>
</evidence>
<dbReference type="PANTHER" id="PTHR48050">
    <property type="entry name" value="STEROL 3-BETA-GLUCOSYLTRANSFERASE"/>
    <property type="match status" value="1"/>
</dbReference>
<evidence type="ECO:0000256" key="8">
    <source>
        <dbReference type="ARBA" id="ARBA00022801"/>
    </source>
</evidence>
<dbReference type="EC" id="3.1.1.74" evidence="3 15"/>
<dbReference type="FunFam" id="3.40.50.2000:FF:000100">
    <property type="entry name" value="Glycosyltransferase family 1 protein"/>
    <property type="match status" value="1"/>
</dbReference>
<dbReference type="FunFam" id="3.40.50.2000:FF:000009">
    <property type="entry name" value="Sterol 3-beta-glucosyltransferase UGT80A2"/>
    <property type="match status" value="1"/>
</dbReference>
<dbReference type="PANTHER" id="PTHR48050:SF27">
    <property type="entry name" value="GLUCOSYLTRANSFERASE, PUTATIVE (AFU_ORTHOLOGUE AFUA_7G04880)-RELATED"/>
    <property type="match status" value="1"/>
</dbReference>
<feature type="disulfide bond" evidence="14">
    <location>
        <begin position="921"/>
        <end position="928"/>
    </location>
</feature>
<dbReference type="SUPFAM" id="SSF53474">
    <property type="entry name" value="alpha/beta-Hydrolases"/>
    <property type="match status" value="1"/>
</dbReference>
<dbReference type="InterPro" id="IPR004276">
    <property type="entry name" value="GlycoTrans_28_N"/>
</dbReference>
<dbReference type="GO" id="GO:0005576">
    <property type="term" value="C:extracellular region"/>
    <property type="evidence" value="ECO:0007669"/>
    <property type="project" value="UniProtKB-SubCell"/>
</dbReference>
<feature type="active site" description="Proton donor/acceptor" evidence="13">
    <location>
        <position position="938"/>
    </location>
</feature>
<comment type="similarity">
    <text evidence="2 15">Belongs to the cutinase family.</text>
</comment>
<dbReference type="InterPro" id="IPR010610">
    <property type="entry name" value="EryCIII-like_C"/>
</dbReference>
<gene>
    <name evidence="19" type="ORF">E8E13_008315</name>
</gene>
<comment type="subcellular location">
    <subcellularLocation>
        <location evidence="1 15">Secreted</location>
    </subcellularLocation>
</comment>
<dbReference type="SUPFAM" id="SSF53756">
    <property type="entry name" value="UDP-Glycosyltransferase/glycogen phosphorylase"/>
    <property type="match status" value="1"/>
</dbReference>
<dbReference type="Pfam" id="PF01083">
    <property type="entry name" value="Cutinase"/>
    <property type="match status" value="1"/>
</dbReference>
<evidence type="ECO:0000256" key="15">
    <source>
        <dbReference type="RuleBase" id="RU361263"/>
    </source>
</evidence>
<keyword evidence="8 15" id="KW-0378">Hydrolase</keyword>
<keyword evidence="4 15" id="KW-0719">Serine esterase</keyword>
<dbReference type="InterPro" id="IPR000675">
    <property type="entry name" value="Cutinase/axe"/>
</dbReference>
<evidence type="ECO:0000256" key="9">
    <source>
        <dbReference type="ARBA" id="ARBA00023157"/>
    </source>
</evidence>
<dbReference type="Pfam" id="PF03033">
    <property type="entry name" value="Glyco_transf_28"/>
    <property type="match status" value="1"/>
</dbReference>
<evidence type="ECO:0000256" key="14">
    <source>
        <dbReference type="PIRSR" id="PIRSR611150-2"/>
    </source>
</evidence>
<accession>A0A9P4TBT9</accession>
<evidence type="ECO:0000256" key="16">
    <source>
        <dbReference type="SAM" id="MobiDB-lite"/>
    </source>
</evidence>
<feature type="disulfide bond" evidence="14">
    <location>
        <begin position="780"/>
        <end position="859"/>
    </location>
</feature>
<dbReference type="PRINTS" id="PR00129">
    <property type="entry name" value="CUTINASE"/>
</dbReference>
<dbReference type="Gene3D" id="3.40.50.1820">
    <property type="entry name" value="alpha/beta hydrolase"/>
    <property type="match status" value="1"/>
</dbReference>
<dbReference type="InterPro" id="IPR011150">
    <property type="entry name" value="Cutinase_monf"/>
</dbReference>
<dbReference type="InterPro" id="IPR029058">
    <property type="entry name" value="AB_hydrolase_fold"/>
</dbReference>
<dbReference type="GO" id="GO:0005975">
    <property type="term" value="P:carbohydrate metabolic process"/>
    <property type="evidence" value="ECO:0007669"/>
    <property type="project" value="InterPro"/>
</dbReference>
<comment type="caution">
    <text evidence="19">The sequence shown here is derived from an EMBL/GenBank/DDBJ whole genome shotgun (WGS) entry which is preliminary data.</text>
</comment>
<keyword evidence="7" id="KW-0732">Signal</keyword>
<dbReference type="SMART" id="SM01110">
    <property type="entry name" value="Cutinase"/>
    <property type="match status" value="1"/>
</dbReference>
<reference evidence="19" key="1">
    <citation type="submission" date="2019-04" db="EMBL/GenBank/DDBJ databases">
        <title>Sequencing of skin fungus with MAO and IRED activity.</title>
        <authorList>
            <person name="Marsaioli A.J."/>
            <person name="Bonatto J.M.C."/>
            <person name="Reis Junior O."/>
        </authorList>
    </citation>
    <scope>NUCLEOTIDE SEQUENCE</scope>
    <source>
        <strain evidence="19">30M1</strain>
    </source>
</reference>
<evidence type="ECO:0000256" key="12">
    <source>
        <dbReference type="ARBA" id="ARBA00074522"/>
    </source>
</evidence>
<dbReference type="Gene3D" id="3.40.50.2000">
    <property type="entry name" value="Glycogen Phosphorylase B"/>
    <property type="match status" value="2"/>
</dbReference>
<dbReference type="InterPro" id="IPR043579">
    <property type="entry name" value="CUTINASE_2"/>
</dbReference>
<comment type="function">
    <text evidence="11">Catalyzes the hydrolysis of complex carboxylic polyesters found in the cell wall of plants. Degrades cutin, a macromolecule that forms the structure of the plant cuticle. Allows pathogenic fungi to penetrate through the cuticular barrier into the host plant during the initial stage of fungal infection.</text>
</comment>
<sequence>MENKKEGSVYEVPAGVPDQLSAKATVNDDGRIDVDLDSKLARALSVLYASPPKFKVDEPPPAYSDAITIGASETFPVKLNIVIQVVGSRGDVQPFIALGHELRKHGHRVRLATHDMFADFVRGSGSGLEFYPIGGNPSELMAYMVKNPGLIPSMKTIKAGEIKRKRLMVQEMLAGCWRSCIESDVLTNEPFVADAIIANPPSFAHMHCAQALGIPVHMMFTMPWTSTKAFPHPLANLKNANGKEGTANYLSYGIVDWLTWQGLGDVINDWRSKMDLEPVGMFDGPSLADTLQVPFTYCWSPALVPKPLDWPSYIDVCGFFFRDPPAYEPPPDIRSFIESGPPPVYIGFGSIVLEDPERITAAIIEAVANHGFRAIVSRGWSNLGSRGESHKDVLFIGDCPHEWLFQHVAAVVHHGGAGTTACGLKNGRPTTIVPFFGDQPFWGEMCAAAGAGPAPIPQKELTTETLSHAIRFCLSDEAARAAQDIARKMQAEVGVRTAAQSFHQNLPVKRMACGLLPHLPASFCYRKGRRSILLSSFAAEIILESAPKEAKYIELYCSKPFTIEPRRWDPITGGASSVLSTAVDLGTSVTGVFTKPYTEYRDDRDRRAYEESTFNTNRSINQSGSINEQNQTIEGSSDSSAIKRKPISAGQMAGASGKSIAAFAPKAVKGMMVDIPLALTDGLKNVPRMYGETPRDHGPVTDFTSGATVAGKTFAYGFYEGITDIVVKPYQGAQKEGFKGAAKGVGKAAPDASAIAVPELQVRQLLSTSNELESGSSAACPKTIFIWARASGETGNMGGSAGPIVARRLKAEYGDSRVWVQGVGGPYTAGLAENALPAGTTAAAIGEAQRLFNLAASKCPNTPIVAGGYSQGTAVMSNAIPGLNAAVQNQIKGVVLFGYTKNLQNRGEIPGFPASKTEVFCRSTDLVCYGTLIVGYGHFLYAGDAALQAPRFLIAQVGSA</sequence>
<organism evidence="19 20">
    <name type="scientific">Curvularia kusanoi</name>
    <name type="common">Cochliobolus kusanoi</name>
    <dbReference type="NCBI Taxonomy" id="90978"/>
    <lineage>
        <taxon>Eukaryota</taxon>
        <taxon>Fungi</taxon>
        <taxon>Dikarya</taxon>
        <taxon>Ascomycota</taxon>
        <taxon>Pezizomycotina</taxon>
        <taxon>Dothideomycetes</taxon>
        <taxon>Pleosporomycetidae</taxon>
        <taxon>Pleosporales</taxon>
        <taxon>Pleosporineae</taxon>
        <taxon>Pleosporaceae</taxon>
        <taxon>Curvularia</taxon>
    </lineage>
</organism>
<name>A0A9P4TBT9_CURKU</name>
<dbReference type="InterPro" id="IPR043580">
    <property type="entry name" value="CUTINASE_1"/>
</dbReference>
<evidence type="ECO:0000256" key="13">
    <source>
        <dbReference type="PIRSR" id="PIRSR611150-1"/>
    </source>
</evidence>
<evidence type="ECO:0000256" key="4">
    <source>
        <dbReference type="ARBA" id="ARBA00022487"/>
    </source>
</evidence>
<evidence type="ECO:0000256" key="11">
    <source>
        <dbReference type="ARBA" id="ARBA00057514"/>
    </source>
</evidence>
<dbReference type="Proteomes" id="UP000801428">
    <property type="component" value="Unassembled WGS sequence"/>
</dbReference>
<evidence type="ECO:0000256" key="1">
    <source>
        <dbReference type="ARBA" id="ARBA00004613"/>
    </source>
</evidence>
<protein>
    <recommendedName>
        <fullName evidence="12 15">Cutinase</fullName>
        <ecNumber evidence="3 15">3.1.1.74</ecNumber>
    </recommendedName>
</protein>
<keyword evidence="6" id="KW-0808">Transferase</keyword>
<evidence type="ECO:0000256" key="7">
    <source>
        <dbReference type="ARBA" id="ARBA00022729"/>
    </source>
</evidence>
<evidence type="ECO:0000256" key="3">
    <source>
        <dbReference type="ARBA" id="ARBA00013095"/>
    </source>
</evidence>
<feature type="domain" description="Erythromycin biosynthesis protein CIII-like C-terminal" evidence="18">
    <location>
        <begin position="396"/>
        <end position="491"/>
    </location>
</feature>
<keyword evidence="20" id="KW-1185">Reference proteome</keyword>
<keyword evidence="9 14" id="KW-1015">Disulfide bond</keyword>